<evidence type="ECO:0000313" key="19">
    <source>
        <dbReference type="RefSeq" id="XP_018013198.2"/>
    </source>
</evidence>
<comment type="catalytic activity">
    <reaction evidence="1">
        <text>ATP = 3',5'-cyclic AMP + diphosphate</text>
        <dbReference type="Rhea" id="RHEA:15389"/>
        <dbReference type="ChEBI" id="CHEBI:30616"/>
        <dbReference type="ChEBI" id="CHEBI:33019"/>
        <dbReference type="ChEBI" id="CHEBI:58165"/>
        <dbReference type="EC" id="4.6.1.1"/>
    </reaction>
</comment>
<feature type="compositionally biased region" description="Polar residues" evidence="15">
    <location>
        <begin position="1447"/>
        <end position="1456"/>
    </location>
</feature>
<feature type="region of interest" description="Disordered" evidence="15">
    <location>
        <begin position="49"/>
        <end position="81"/>
    </location>
</feature>
<evidence type="ECO:0000256" key="4">
    <source>
        <dbReference type="ARBA" id="ARBA00012201"/>
    </source>
</evidence>
<keyword evidence="13 14" id="KW-0456">Lyase</keyword>
<sequence>PKNIPPTRRQFASDPLPLDEATRRHFAKYVTPDNDGPYDRLNPFALASDHTRGSRLSQGLTPLNNQDSRHDSGYYSKRSSSYDNASATTRRQWLEINAILETLRNIEKQALKSRGAGDLEDNLFYEKVSGVMESLTGRPSVITNQTKINDDFEHEEGDWQYSFLKSQLRVLSMEGLFRNYIHRLQHAMLINCLFLQLLMSATAFVALMTINFSSSDSAVQEMLRSSQVSYTDTSSVESLAEMIGNAITFLLNFSLLVTFYNELHFLTHPRWHSVLGLLITCYLAGLDITVTLVHMFAHHSQTPLKYGNAQYSLVLVYVFLPFSCQTHRLAAGALTTLTHVGLEAAVLFHYHVPEAPKKLALTVLFVLLSNAVGLYSRHLTNIVFMRAFLDKRRGLHAKHTLENAKKQEDDLLSSILPSSIMQEVKQEFRNQMETENFRPKSMGRFSSNLFLERHNEVSILYADICNFTPLTTKLKVHKLVEMLNELFRKFDAAAKEHKCLRIKILGDCYYCVSGVPQHEPDHADNCVLMGFDMIEIIRDVREQHNVDVDMRIGIHSGSVLSGVLGTKKWQYDVWSNDVTIANHMEQTGERGQVHITSQTRNFLPAGKYQFIPNNARLKDDLLDQENIDTYLVVELDDNRIRRQSALSRNSSINRNAMVNLQPKTQSVDHEYEVNEIAESTKEQITQRTRLRSSKSPAASQITSIIDKSEVAMKEEVEKMPLSKTAQWCHSEDINPVFLTFKHFKWGLAFVCQPDPLYKYYLLCAFCAVFAIGVTQHLMYPGIGLSLYASLSVLSVLLVLLPVCWLSRLCLKLKDQDDPYFADEDVTCFLRTFLNAEKFVMMSLSVRILGFLLISVGLCFAALGNLTQCSEELSYATDSTTALISSTNLSQITTSEGQSATLFPQTFAEEQPACDPWFFTHSISLCLLVVWCFFRMHFMLKLFSYLVAVGLYTYGILGLQKDVYSGSVYPIFLVSSDSLSPAVTHLIFVTSLTLALHVMDRQMEYIMRLDFGWKQQHGKEHKEAEETHMANKILLTNILPRHVAKKFLEPPADELYHESYNHVAVLFASIPNYSEFYKELEFNEEGRGCLKVLHEIIREFDMLTYQMQFLSIEKIKVVGSTYMAACGLQPGMRSADDAEFVEQDRRENVATLAAFAAAMFSKLETINKESLQNFQLRIGMDVGPVIAGVIGCQKPLYDIWGNTVNVASRMDYTGEIGKIHVTRAVAEILEDVGWTTLSRGEINVKGKGIMETFFVDPTQTVAATRKASEAPSYRNSCFDLLDGPRGRLKKHRLSELKTKIESRMNPGADSRSSIISDNENIFSRRKSLSFSLPQQRSKNVGILRSDINSGIIGLSYRENQPGHQNGLETSTQHAKNISNSDSSSECHSHHLPTHTRRSYEAIPEQYQLEEESVSDKDYYAEEQNQHRTTRENFSNFGYSLTSRRRSSYSEPTLPTSADDSKGVDS</sequence>
<keyword evidence="5 16" id="KW-0812">Transmembrane</keyword>
<protein>
    <recommendedName>
        <fullName evidence="4">adenylate cyclase</fullName>
        <ecNumber evidence="4">4.6.1.1</ecNumber>
    </recommendedName>
</protein>
<keyword evidence="18" id="KW-1185">Reference proteome</keyword>
<dbReference type="SUPFAM" id="SSF55073">
    <property type="entry name" value="Nucleotide cyclase"/>
    <property type="match status" value="2"/>
</dbReference>
<comment type="cofactor">
    <cofactor evidence="2">
        <name>Mg(2+)</name>
        <dbReference type="ChEBI" id="CHEBI:18420"/>
    </cofactor>
</comment>
<dbReference type="CDD" id="cd07302">
    <property type="entry name" value="CHD"/>
    <property type="match status" value="2"/>
</dbReference>
<feature type="transmembrane region" description="Helical" evidence="16">
    <location>
        <begin position="329"/>
        <end position="352"/>
    </location>
</feature>
<dbReference type="GeneID" id="108670249"/>
<evidence type="ECO:0000256" key="13">
    <source>
        <dbReference type="ARBA" id="ARBA00023239"/>
    </source>
</evidence>
<feature type="transmembrane region" description="Helical" evidence="16">
    <location>
        <begin position="784"/>
        <end position="805"/>
    </location>
</feature>
<dbReference type="GO" id="GO:0004016">
    <property type="term" value="F:adenylate cyclase activity"/>
    <property type="evidence" value="ECO:0007669"/>
    <property type="project" value="UniProtKB-EC"/>
</dbReference>
<dbReference type="FunFam" id="3.30.70.1230:FF:000024">
    <property type="entry name" value="ACXA, isoform A"/>
    <property type="match status" value="1"/>
</dbReference>
<dbReference type="SMART" id="SM00044">
    <property type="entry name" value="CYCc"/>
    <property type="match status" value="2"/>
</dbReference>
<name>A0A8B7NHT8_HYAAZ</name>
<accession>A0A8B7NHT8</accession>
<dbReference type="PANTHER" id="PTHR45627:SF23">
    <property type="entry name" value="AT30656P-RELATED"/>
    <property type="match status" value="1"/>
</dbReference>
<keyword evidence="8" id="KW-0067">ATP-binding</keyword>
<dbReference type="OrthoDB" id="10006362at2759"/>
<feature type="transmembrane region" description="Helical" evidence="16">
    <location>
        <begin position="978"/>
        <end position="998"/>
    </location>
</feature>
<evidence type="ECO:0000256" key="10">
    <source>
        <dbReference type="ARBA" id="ARBA00022989"/>
    </source>
</evidence>
<feature type="region of interest" description="Disordered" evidence="15">
    <location>
        <begin position="1354"/>
        <end position="1399"/>
    </location>
</feature>
<feature type="transmembrane region" description="Helical" evidence="16">
    <location>
        <begin position="916"/>
        <end position="934"/>
    </location>
</feature>
<evidence type="ECO:0000256" key="7">
    <source>
        <dbReference type="ARBA" id="ARBA00022741"/>
    </source>
</evidence>
<comment type="similarity">
    <text evidence="14">Belongs to the adenylyl cyclase class-4/guanylyl cyclase family.</text>
</comment>
<dbReference type="GO" id="GO:0007189">
    <property type="term" value="P:adenylate cyclase-activating G protein-coupled receptor signaling pathway"/>
    <property type="evidence" value="ECO:0007669"/>
    <property type="project" value="TreeGrafter"/>
</dbReference>
<comment type="subcellular location">
    <subcellularLocation>
        <location evidence="3">Membrane</location>
        <topology evidence="3">Multi-pass membrane protein</topology>
    </subcellularLocation>
</comment>
<feature type="transmembrane region" description="Helical" evidence="16">
    <location>
        <begin position="838"/>
        <end position="862"/>
    </location>
</feature>
<keyword evidence="10 16" id="KW-1133">Transmembrane helix</keyword>
<reference evidence="19" key="1">
    <citation type="submission" date="2025-08" db="UniProtKB">
        <authorList>
            <consortium name="RefSeq"/>
        </authorList>
    </citation>
    <scope>IDENTIFICATION</scope>
    <source>
        <tissue evidence="19">Whole organism</tissue>
    </source>
</reference>
<evidence type="ECO:0000256" key="1">
    <source>
        <dbReference type="ARBA" id="ARBA00001593"/>
    </source>
</evidence>
<feature type="transmembrane region" description="Helical" evidence="16">
    <location>
        <begin position="242"/>
        <end position="261"/>
    </location>
</feature>
<feature type="compositionally biased region" description="Basic and acidic residues" evidence="15">
    <location>
        <begin position="1420"/>
        <end position="1429"/>
    </location>
</feature>
<evidence type="ECO:0000256" key="11">
    <source>
        <dbReference type="ARBA" id="ARBA00022998"/>
    </source>
</evidence>
<feature type="transmembrane region" description="Helical" evidence="16">
    <location>
        <begin position="303"/>
        <end position="322"/>
    </location>
</feature>
<feature type="transmembrane region" description="Helical" evidence="16">
    <location>
        <begin position="273"/>
        <end position="297"/>
    </location>
</feature>
<feature type="non-terminal residue" evidence="19">
    <location>
        <position position="1"/>
    </location>
</feature>
<feature type="domain" description="Guanylate cyclase" evidence="17">
    <location>
        <begin position="1063"/>
        <end position="1210"/>
    </location>
</feature>
<dbReference type="KEGG" id="hazt:108670249"/>
<evidence type="ECO:0000256" key="14">
    <source>
        <dbReference type="RuleBase" id="RU000405"/>
    </source>
</evidence>
<dbReference type="GO" id="GO:0006171">
    <property type="term" value="P:cAMP biosynthetic process"/>
    <property type="evidence" value="ECO:0007669"/>
    <property type="project" value="UniProtKB-KW"/>
</dbReference>
<dbReference type="GO" id="GO:0005524">
    <property type="term" value="F:ATP binding"/>
    <property type="evidence" value="ECO:0007669"/>
    <property type="project" value="UniProtKB-KW"/>
</dbReference>
<feature type="transmembrane region" description="Helical" evidence="16">
    <location>
        <begin position="941"/>
        <end position="958"/>
    </location>
</feature>
<dbReference type="GO" id="GO:0046872">
    <property type="term" value="F:metal ion binding"/>
    <property type="evidence" value="ECO:0007669"/>
    <property type="project" value="UniProtKB-KW"/>
</dbReference>
<dbReference type="InterPro" id="IPR018297">
    <property type="entry name" value="A/G_cyclase_CS"/>
</dbReference>
<evidence type="ECO:0000259" key="17">
    <source>
        <dbReference type="PROSITE" id="PS50125"/>
    </source>
</evidence>
<feature type="compositionally biased region" description="Polar residues" evidence="15">
    <location>
        <begin position="54"/>
        <end position="66"/>
    </location>
</feature>
<evidence type="ECO:0000256" key="8">
    <source>
        <dbReference type="ARBA" id="ARBA00022840"/>
    </source>
</evidence>
<dbReference type="EC" id="4.6.1.1" evidence="4"/>
<dbReference type="RefSeq" id="XP_018013198.2">
    <property type="nucleotide sequence ID" value="XM_018157709.2"/>
</dbReference>
<organism evidence="18 19">
    <name type="scientific">Hyalella azteca</name>
    <name type="common">Amphipod</name>
    <dbReference type="NCBI Taxonomy" id="294128"/>
    <lineage>
        <taxon>Eukaryota</taxon>
        <taxon>Metazoa</taxon>
        <taxon>Ecdysozoa</taxon>
        <taxon>Arthropoda</taxon>
        <taxon>Crustacea</taxon>
        <taxon>Multicrustacea</taxon>
        <taxon>Malacostraca</taxon>
        <taxon>Eumalacostraca</taxon>
        <taxon>Peracarida</taxon>
        <taxon>Amphipoda</taxon>
        <taxon>Senticaudata</taxon>
        <taxon>Talitrida</taxon>
        <taxon>Talitroidea</taxon>
        <taxon>Hyalellidae</taxon>
        <taxon>Hyalella</taxon>
    </lineage>
</organism>
<feature type="compositionally biased region" description="Polar residues" evidence="15">
    <location>
        <begin position="1430"/>
        <end position="1440"/>
    </location>
</feature>
<dbReference type="Gene3D" id="3.30.70.1230">
    <property type="entry name" value="Nucleotide cyclase"/>
    <property type="match status" value="2"/>
</dbReference>
<evidence type="ECO:0000256" key="15">
    <source>
        <dbReference type="SAM" id="MobiDB-lite"/>
    </source>
</evidence>
<evidence type="ECO:0000256" key="5">
    <source>
        <dbReference type="ARBA" id="ARBA00022692"/>
    </source>
</evidence>
<evidence type="ECO:0000256" key="12">
    <source>
        <dbReference type="ARBA" id="ARBA00023136"/>
    </source>
</evidence>
<evidence type="ECO:0000256" key="6">
    <source>
        <dbReference type="ARBA" id="ARBA00022723"/>
    </source>
</evidence>
<keyword evidence="7" id="KW-0547">Nucleotide-binding</keyword>
<feature type="transmembrane region" description="Helical" evidence="16">
    <location>
        <begin position="358"/>
        <end position="376"/>
    </location>
</feature>
<keyword evidence="6" id="KW-0479">Metal-binding</keyword>
<dbReference type="InterPro" id="IPR029787">
    <property type="entry name" value="Nucleotide_cyclase"/>
</dbReference>
<keyword evidence="12 16" id="KW-0472">Membrane</keyword>
<dbReference type="Proteomes" id="UP000694843">
    <property type="component" value="Unplaced"/>
</dbReference>
<dbReference type="PANTHER" id="PTHR45627">
    <property type="entry name" value="ADENYLATE CYCLASE TYPE 1"/>
    <property type="match status" value="1"/>
</dbReference>
<feature type="region of interest" description="Disordered" evidence="15">
    <location>
        <begin position="1420"/>
        <end position="1464"/>
    </location>
</feature>
<feature type="domain" description="Guanylate cyclase" evidence="17">
    <location>
        <begin position="458"/>
        <end position="585"/>
    </location>
</feature>
<evidence type="ECO:0000256" key="9">
    <source>
        <dbReference type="ARBA" id="ARBA00022842"/>
    </source>
</evidence>
<proteinExistence type="inferred from homology"/>
<evidence type="ECO:0000313" key="18">
    <source>
        <dbReference type="Proteomes" id="UP000694843"/>
    </source>
</evidence>
<evidence type="ECO:0000256" key="2">
    <source>
        <dbReference type="ARBA" id="ARBA00001946"/>
    </source>
</evidence>
<evidence type="ECO:0000256" key="3">
    <source>
        <dbReference type="ARBA" id="ARBA00004141"/>
    </source>
</evidence>
<dbReference type="GO" id="GO:0035556">
    <property type="term" value="P:intracellular signal transduction"/>
    <property type="evidence" value="ECO:0007669"/>
    <property type="project" value="InterPro"/>
</dbReference>
<keyword evidence="11" id="KW-0115">cAMP biosynthesis</keyword>
<dbReference type="Pfam" id="PF00211">
    <property type="entry name" value="Guanylate_cyc"/>
    <property type="match status" value="2"/>
</dbReference>
<dbReference type="OMA" id="WWKSGRY"/>
<feature type="compositionally biased region" description="Polar residues" evidence="15">
    <location>
        <begin position="1356"/>
        <end position="1376"/>
    </location>
</feature>
<feature type="transmembrane region" description="Helical" evidence="16">
    <location>
        <begin position="188"/>
        <end position="210"/>
    </location>
</feature>
<gene>
    <name evidence="19" type="primary">LOC108670249</name>
</gene>
<dbReference type="InterPro" id="IPR001054">
    <property type="entry name" value="A/G_cyclase"/>
</dbReference>
<dbReference type="FunFam" id="3.30.70.1230:FF:000032">
    <property type="entry name" value="Adenylyl cyclase 78C"/>
    <property type="match status" value="1"/>
</dbReference>
<feature type="transmembrane region" description="Helical" evidence="16">
    <location>
        <begin position="759"/>
        <end position="778"/>
    </location>
</feature>
<dbReference type="GO" id="GO:0005886">
    <property type="term" value="C:plasma membrane"/>
    <property type="evidence" value="ECO:0007669"/>
    <property type="project" value="TreeGrafter"/>
</dbReference>
<dbReference type="PROSITE" id="PS50125">
    <property type="entry name" value="GUANYLATE_CYCLASE_2"/>
    <property type="match status" value="2"/>
</dbReference>
<keyword evidence="9" id="KW-0460">Magnesium</keyword>
<evidence type="ECO:0000256" key="16">
    <source>
        <dbReference type="SAM" id="Phobius"/>
    </source>
</evidence>
<dbReference type="PROSITE" id="PS00452">
    <property type="entry name" value="GUANYLATE_CYCLASE_1"/>
    <property type="match status" value="2"/>
</dbReference>